<keyword evidence="1 2" id="KW-0238">DNA-binding</keyword>
<feature type="domain" description="HTH tetR-type" evidence="3">
    <location>
        <begin position="8"/>
        <end position="68"/>
    </location>
</feature>
<dbReference type="PROSITE" id="PS50977">
    <property type="entry name" value="HTH_TETR_2"/>
    <property type="match status" value="1"/>
</dbReference>
<evidence type="ECO:0000256" key="1">
    <source>
        <dbReference type="ARBA" id="ARBA00023125"/>
    </source>
</evidence>
<name>A0A7T4JUH4_9CORY</name>
<dbReference type="GO" id="GO:0003677">
    <property type="term" value="F:DNA binding"/>
    <property type="evidence" value="ECO:0007669"/>
    <property type="project" value="UniProtKB-UniRule"/>
</dbReference>
<sequence length="199" mass="22559">MSMPPKPKVKREDILDAAFAVVRESGIEQLNVRRIASELGCSTQPVMYHFQTMDLLKEAVYERADQFHTEYLLRQRGESGSPFLSIGMNHIRFAREEAPLFRFLFQSAFSPHQSLNETFDSDELAPLLSALQTETALDIQQAKTVFMSLAMVTHGYASLLSNHLLEYREEFVTSQLSSVFNGAISVAQEGHNEKTVRQK</sequence>
<dbReference type="SUPFAM" id="SSF46689">
    <property type="entry name" value="Homeodomain-like"/>
    <property type="match status" value="1"/>
</dbReference>
<gene>
    <name evidence="4" type="ORF">I6I10_10225</name>
</gene>
<organism evidence="4 5">
    <name type="scientific">Corynebacterium glucuronolyticum</name>
    <dbReference type="NCBI Taxonomy" id="39791"/>
    <lineage>
        <taxon>Bacteria</taxon>
        <taxon>Bacillati</taxon>
        <taxon>Actinomycetota</taxon>
        <taxon>Actinomycetes</taxon>
        <taxon>Mycobacteriales</taxon>
        <taxon>Corynebacteriaceae</taxon>
        <taxon>Corynebacterium</taxon>
    </lineage>
</organism>
<evidence type="ECO:0000259" key="3">
    <source>
        <dbReference type="PROSITE" id="PS50977"/>
    </source>
</evidence>
<dbReference type="Proteomes" id="UP000596145">
    <property type="component" value="Chromosome"/>
</dbReference>
<dbReference type="InterPro" id="IPR009057">
    <property type="entry name" value="Homeodomain-like_sf"/>
</dbReference>
<evidence type="ECO:0000313" key="5">
    <source>
        <dbReference type="Proteomes" id="UP000596145"/>
    </source>
</evidence>
<protein>
    <submittedName>
        <fullName evidence="4">TetR/AcrR family transcriptional regulator</fullName>
    </submittedName>
</protein>
<evidence type="ECO:0000256" key="2">
    <source>
        <dbReference type="PROSITE-ProRule" id="PRU00335"/>
    </source>
</evidence>
<dbReference type="Gene3D" id="1.10.357.10">
    <property type="entry name" value="Tetracycline Repressor, domain 2"/>
    <property type="match status" value="1"/>
</dbReference>
<evidence type="ECO:0000313" key="4">
    <source>
        <dbReference type="EMBL" id="QQB45842.1"/>
    </source>
</evidence>
<dbReference type="Pfam" id="PF00440">
    <property type="entry name" value="TetR_N"/>
    <property type="match status" value="1"/>
</dbReference>
<dbReference type="SUPFAM" id="SSF48498">
    <property type="entry name" value="Tetracyclin repressor-like, C-terminal domain"/>
    <property type="match status" value="1"/>
</dbReference>
<reference evidence="4 5" key="1">
    <citation type="submission" date="2020-12" db="EMBL/GenBank/DDBJ databases">
        <title>FDA dAtabase for Regulatory Grade micrObial Sequences (FDA-ARGOS): Supporting development and validation of Infectious Disease Dx tests.</title>
        <authorList>
            <person name="Sproer C."/>
            <person name="Gronow S."/>
            <person name="Severitt S."/>
            <person name="Schroder I."/>
            <person name="Tallon L."/>
            <person name="Sadzewicz L."/>
            <person name="Zhao X."/>
            <person name="Boylan J."/>
            <person name="Ott S."/>
            <person name="Bowen H."/>
            <person name="Vavikolanu K."/>
            <person name="Mehta A."/>
            <person name="Aluvathingal J."/>
            <person name="Nadendla S."/>
            <person name="Lowell S."/>
            <person name="Myers T."/>
            <person name="Yan Y."/>
            <person name="Sichtig H."/>
        </authorList>
    </citation>
    <scope>NUCLEOTIDE SEQUENCE [LARGE SCALE GENOMIC DNA]</scope>
    <source>
        <strain evidence="4 5">FDAARGOS_1053</strain>
    </source>
</reference>
<dbReference type="InterPro" id="IPR001647">
    <property type="entry name" value="HTH_TetR"/>
</dbReference>
<dbReference type="InterPro" id="IPR036271">
    <property type="entry name" value="Tet_transcr_reg_TetR-rel_C_sf"/>
</dbReference>
<dbReference type="AlphaFoldDB" id="A0A7T4JUH4"/>
<dbReference type="OrthoDB" id="3288227at2"/>
<proteinExistence type="predicted"/>
<accession>A0A7T4JUH4</accession>
<dbReference type="EMBL" id="CP066007">
    <property type="protein sequence ID" value="QQB45842.1"/>
    <property type="molecule type" value="Genomic_DNA"/>
</dbReference>
<feature type="DNA-binding region" description="H-T-H motif" evidence="2">
    <location>
        <begin position="31"/>
        <end position="50"/>
    </location>
</feature>